<gene>
    <name evidence="1" type="ORF">Tco_1042070</name>
</gene>
<dbReference type="Proteomes" id="UP001151760">
    <property type="component" value="Unassembled WGS sequence"/>
</dbReference>
<keyword evidence="2" id="KW-1185">Reference proteome</keyword>
<dbReference type="EMBL" id="BQNB010018522">
    <property type="protein sequence ID" value="GJT75345.1"/>
    <property type="molecule type" value="Genomic_DNA"/>
</dbReference>
<accession>A0ABQ5GJ96</accession>
<name>A0ABQ5GJ96_9ASTR</name>
<comment type="caution">
    <text evidence="1">The sequence shown here is derived from an EMBL/GenBank/DDBJ whole genome shotgun (WGS) entry which is preliminary data.</text>
</comment>
<proteinExistence type="predicted"/>
<evidence type="ECO:0000313" key="2">
    <source>
        <dbReference type="Proteomes" id="UP001151760"/>
    </source>
</evidence>
<sequence>MDGGVLVAGDVVAGIKGEDAGAWRLRVYWDRVDRYGGEYFGFAGGYVAGKSFPAAVLTKWPAVGMVVDGTEEKMSGRESDRCAVLPLFGSVSRSGAQN</sequence>
<organism evidence="1 2">
    <name type="scientific">Tanacetum coccineum</name>
    <dbReference type="NCBI Taxonomy" id="301880"/>
    <lineage>
        <taxon>Eukaryota</taxon>
        <taxon>Viridiplantae</taxon>
        <taxon>Streptophyta</taxon>
        <taxon>Embryophyta</taxon>
        <taxon>Tracheophyta</taxon>
        <taxon>Spermatophyta</taxon>
        <taxon>Magnoliopsida</taxon>
        <taxon>eudicotyledons</taxon>
        <taxon>Gunneridae</taxon>
        <taxon>Pentapetalae</taxon>
        <taxon>asterids</taxon>
        <taxon>campanulids</taxon>
        <taxon>Asterales</taxon>
        <taxon>Asteraceae</taxon>
        <taxon>Asteroideae</taxon>
        <taxon>Anthemideae</taxon>
        <taxon>Anthemidinae</taxon>
        <taxon>Tanacetum</taxon>
    </lineage>
</organism>
<evidence type="ECO:0000313" key="1">
    <source>
        <dbReference type="EMBL" id="GJT75345.1"/>
    </source>
</evidence>
<reference evidence="1" key="1">
    <citation type="journal article" date="2022" name="Int. J. Mol. Sci.">
        <title>Draft Genome of Tanacetum Coccineum: Genomic Comparison of Closely Related Tanacetum-Family Plants.</title>
        <authorList>
            <person name="Yamashiro T."/>
            <person name="Shiraishi A."/>
            <person name="Nakayama K."/>
            <person name="Satake H."/>
        </authorList>
    </citation>
    <scope>NUCLEOTIDE SEQUENCE</scope>
</reference>
<protein>
    <submittedName>
        <fullName evidence="1">Uncharacterized protein</fullName>
    </submittedName>
</protein>
<reference evidence="1" key="2">
    <citation type="submission" date="2022-01" db="EMBL/GenBank/DDBJ databases">
        <authorList>
            <person name="Yamashiro T."/>
            <person name="Shiraishi A."/>
            <person name="Satake H."/>
            <person name="Nakayama K."/>
        </authorList>
    </citation>
    <scope>NUCLEOTIDE SEQUENCE</scope>
</reference>